<reference evidence="2 3" key="1">
    <citation type="journal article" date="2017" name="Front. Microbiol.">
        <title>Labilibaculum manganireducens gen. nov., sp. nov. and Labilibaculum filiforme sp. nov., Novel Bacteroidetes Isolated from Subsurface Sediments of the Baltic Sea.</title>
        <authorList>
            <person name="Vandieken V."/>
            <person name="Marshall I.P."/>
            <person name="Niemann H."/>
            <person name="Engelen B."/>
            <person name="Cypionka H."/>
        </authorList>
    </citation>
    <scope>NUCLEOTIDE SEQUENCE [LARGE SCALE GENOMIC DNA]</scope>
    <source>
        <strain evidence="2 3">59.16B</strain>
    </source>
</reference>
<keyword evidence="1" id="KW-1133">Transmembrane helix</keyword>
<gene>
    <name evidence="2" type="ORF">BZG02_20505</name>
</gene>
<evidence type="ECO:0000313" key="3">
    <source>
        <dbReference type="Proteomes" id="UP000233535"/>
    </source>
</evidence>
<proteinExistence type="predicted"/>
<name>A0A2N3HQ37_9BACT</name>
<protein>
    <submittedName>
        <fullName evidence="2">Uncharacterized protein</fullName>
    </submittedName>
</protein>
<dbReference type="Proteomes" id="UP000233535">
    <property type="component" value="Unassembled WGS sequence"/>
</dbReference>
<dbReference type="RefSeq" id="WP_101263623.1">
    <property type="nucleotide sequence ID" value="NZ_MVDD01000041.1"/>
</dbReference>
<dbReference type="AlphaFoldDB" id="A0A2N3HQ37"/>
<comment type="caution">
    <text evidence="2">The sequence shown here is derived from an EMBL/GenBank/DDBJ whole genome shotgun (WGS) entry which is preliminary data.</text>
</comment>
<organism evidence="2 3">
    <name type="scientific">Labilibaculum filiforme</name>
    <dbReference type="NCBI Taxonomy" id="1940526"/>
    <lineage>
        <taxon>Bacteria</taxon>
        <taxon>Pseudomonadati</taxon>
        <taxon>Bacteroidota</taxon>
        <taxon>Bacteroidia</taxon>
        <taxon>Marinilabiliales</taxon>
        <taxon>Marinifilaceae</taxon>
        <taxon>Labilibaculum</taxon>
    </lineage>
</organism>
<dbReference type="OrthoDB" id="1253105at2"/>
<accession>A0A2N3HQ37</accession>
<evidence type="ECO:0000313" key="2">
    <source>
        <dbReference type="EMBL" id="PKQ60163.1"/>
    </source>
</evidence>
<evidence type="ECO:0000256" key="1">
    <source>
        <dbReference type="SAM" id="Phobius"/>
    </source>
</evidence>
<keyword evidence="3" id="KW-1185">Reference proteome</keyword>
<keyword evidence="1" id="KW-0812">Transmembrane</keyword>
<keyword evidence="1" id="KW-0472">Membrane</keyword>
<feature type="transmembrane region" description="Helical" evidence="1">
    <location>
        <begin position="126"/>
        <end position="145"/>
    </location>
</feature>
<feature type="transmembrane region" description="Helical" evidence="1">
    <location>
        <begin position="157"/>
        <end position="177"/>
    </location>
</feature>
<sequence length="220" mass="24800">MTQLNLTGGARIGMANATWPFASLKVTKERLDLNATVVGNLVFRPEDIISIEPYYMMPIIGQGIKINHRIPKYKDKVVFWTFKNPKEVIRQIQQTGFLDNSSSEITPQDSEIIAERQKQGGFPIKTPFAVGVVVLWNILFLMDFFKSTTGDSNGIPIGKGAITALGLVFITSLLILVSKGFRKLALKEGREIKDISKFLYFIMFICGFMMFTFLMVTKMQ</sequence>
<dbReference type="EMBL" id="MVDD01000041">
    <property type="protein sequence ID" value="PKQ60163.1"/>
    <property type="molecule type" value="Genomic_DNA"/>
</dbReference>
<feature type="transmembrane region" description="Helical" evidence="1">
    <location>
        <begin position="198"/>
        <end position="216"/>
    </location>
</feature>